<dbReference type="Pfam" id="PF08666">
    <property type="entry name" value="SAF"/>
    <property type="match status" value="1"/>
</dbReference>
<dbReference type="InParanoid" id="A0A0Q2QX97"/>
<evidence type="ECO:0000256" key="1">
    <source>
        <dbReference type="SAM" id="Phobius"/>
    </source>
</evidence>
<evidence type="ECO:0000259" key="2">
    <source>
        <dbReference type="SMART" id="SM00858"/>
    </source>
</evidence>
<dbReference type="Pfam" id="PF16976">
    <property type="entry name" value="RcpC"/>
    <property type="match status" value="1"/>
</dbReference>
<dbReference type="EMBL" id="LKHS01000017">
    <property type="protein sequence ID" value="KQH84621.1"/>
    <property type="molecule type" value="Genomic_DNA"/>
</dbReference>
<reference evidence="3 4" key="1">
    <citation type="submission" date="2015-08" db="EMBL/GenBank/DDBJ databases">
        <title>Antibacterial properties of a collection of Vibrionaceae strains.</title>
        <authorList>
            <person name="Giubergia S."/>
        </authorList>
    </citation>
    <scope>NUCLEOTIDE SEQUENCE [LARGE SCALE GENOMIC DNA]</scope>
    <source>
        <strain evidence="3 4">S0821</strain>
    </source>
</reference>
<comment type="caution">
    <text evidence="3">The sequence shown here is derived from an EMBL/GenBank/DDBJ whole genome shotgun (WGS) entry which is preliminary data.</text>
</comment>
<keyword evidence="1" id="KW-0472">Membrane</keyword>
<gene>
    <name evidence="3" type="ORF">AMR76_17605</name>
</gene>
<evidence type="ECO:0000313" key="4">
    <source>
        <dbReference type="Proteomes" id="UP000051221"/>
    </source>
</evidence>
<proteinExistence type="predicted"/>
<sequence>MTYPLNKAKALKLSAMILFAIAVVFLVSGMLTTNPSPPKNAAVSKPIEQYDAWVVVDDLTQGTLITRDMMKPTRVTQLGDSLIQNPDVALGRRVKQDVIAGAYLTSKMLVPNRPVIDDLPENYRAIAIRAGEVLTVGGYLQPGDHVDVMLLLKPNKESGAITSARRIASDLMVLAIGQQQNGTDKFEREAQAKSVVLAVHESLAPVLLLADASGEIRLAAVGSKELAAGTYEPSLTLPAMLLQTASLSTPQVAERHAAPMAGVVELRQFNPQPKPTSKPIVRSSNPVKRSHPAVNYVEVIQGRERTVVKANN</sequence>
<feature type="transmembrane region" description="Helical" evidence="1">
    <location>
        <begin position="12"/>
        <end position="31"/>
    </location>
</feature>
<keyword evidence="1" id="KW-1133">Transmembrane helix</keyword>
<dbReference type="SMART" id="SM00858">
    <property type="entry name" value="SAF"/>
    <property type="match status" value="1"/>
</dbReference>
<dbReference type="Proteomes" id="UP000051221">
    <property type="component" value="Unassembled WGS sequence"/>
</dbReference>
<accession>A0A0Q2QX97</accession>
<organism evidence="3 4">
    <name type="scientific">Vibrio furnissii</name>
    <dbReference type="NCBI Taxonomy" id="29494"/>
    <lineage>
        <taxon>Bacteria</taxon>
        <taxon>Pseudomonadati</taxon>
        <taxon>Pseudomonadota</taxon>
        <taxon>Gammaproteobacteria</taxon>
        <taxon>Vibrionales</taxon>
        <taxon>Vibrionaceae</taxon>
        <taxon>Vibrio</taxon>
    </lineage>
</organism>
<protein>
    <recommendedName>
        <fullName evidence="2">SAF domain-containing protein</fullName>
    </recommendedName>
</protein>
<feature type="domain" description="SAF" evidence="2">
    <location>
        <begin position="50"/>
        <end position="110"/>
    </location>
</feature>
<dbReference type="InterPro" id="IPR017592">
    <property type="entry name" value="Pilus_assmbl_Flp-typ_CpaB"/>
</dbReference>
<dbReference type="CDD" id="cd11614">
    <property type="entry name" value="SAF_CpaB_FlgA_like"/>
    <property type="match status" value="1"/>
</dbReference>
<evidence type="ECO:0000313" key="3">
    <source>
        <dbReference type="EMBL" id="KQH84621.1"/>
    </source>
</evidence>
<keyword evidence="4" id="KW-1185">Reference proteome</keyword>
<dbReference type="AlphaFoldDB" id="A0A0Q2QX97"/>
<name>A0A0Q2QX97_VIBFU</name>
<dbReference type="NCBIfam" id="TIGR03177">
    <property type="entry name" value="pilus_cpaB"/>
    <property type="match status" value="1"/>
</dbReference>
<keyword evidence="1" id="KW-0812">Transmembrane</keyword>
<dbReference type="RefSeq" id="WP_055466740.1">
    <property type="nucleotide sequence ID" value="NZ_LKHS01000017.1"/>
</dbReference>
<dbReference type="InterPro" id="IPR031571">
    <property type="entry name" value="RcpC_dom"/>
</dbReference>
<dbReference type="InterPro" id="IPR013974">
    <property type="entry name" value="SAF"/>
</dbReference>